<organism evidence="1 2">
    <name type="scientific">Moraxella caviae</name>
    <dbReference type="NCBI Taxonomy" id="34060"/>
    <lineage>
        <taxon>Bacteria</taxon>
        <taxon>Pseudomonadati</taxon>
        <taxon>Pseudomonadota</taxon>
        <taxon>Gammaproteobacteria</taxon>
        <taxon>Moraxellales</taxon>
        <taxon>Moraxellaceae</taxon>
        <taxon>Moraxella</taxon>
    </lineage>
</organism>
<dbReference type="AlphaFoldDB" id="A0A378R3W6"/>
<dbReference type="EMBL" id="UGQE01000001">
    <property type="protein sequence ID" value="STZ09986.1"/>
    <property type="molecule type" value="Genomic_DNA"/>
</dbReference>
<accession>A0A378R3W6</accession>
<sequence length="186" mass="20417">MYKKAKDNNQAPHWYQRAASVLAVGLFALLTGCQPNTASNQTVQADTAQADTAPIQIHTIKGTRTATSAESVAKCHNALIFDSFAKSRSDVQVAGCGTVVAVLKDDTKGSKHQRFIVRLDDSEQTVLVAHNIDLAPRVANLQKHDHVLMYGEYEYTDKGGVIHWTHHDPAGRHQGGYIVHDGVRYE</sequence>
<dbReference type="Proteomes" id="UP000255279">
    <property type="component" value="Unassembled WGS sequence"/>
</dbReference>
<proteinExistence type="predicted"/>
<dbReference type="RefSeq" id="WP_078277165.1">
    <property type="nucleotide sequence ID" value="NZ_CAACXO010000057.1"/>
</dbReference>
<dbReference type="Pfam" id="PF11948">
    <property type="entry name" value="DUF3465"/>
    <property type="match status" value="1"/>
</dbReference>
<dbReference type="InterPro" id="IPR021856">
    <property type="entry name" value="DUF3465"/>
</dbReference>
<reference evidence="1 2" key="1">
    <citation type="submission" date="2018-06" db="EMBL/GenBank/DDBJ databases">
        <authorList>
            <consortium name="Pathogen Informatics"/>
            <person name="Doyle S."/>
        </authorList>
    </citation>
    <scope>NUCLEOTIDE SEQUENCE [LARGE SCALE GENOMIC DNA]</scope>
    <source>
        <strain evidence="1 2">NCTC10293</strain>
    </source>
</reference>
<evidence type="ECO:0000313" key="1">
    <source>
        <dbReference type="EMBL" id="STZ09986.1"/>
    </source>
</evidence>
<name>A0A378R3W6_9GAMM</name>
<protein>
    <submittedName>
        <fullName evidence="1">Protein of uncharacterized function (DUF3465)</fullName>
    </submittedName>
</protein>
<gene>
    <name evidence="1" type="ORF">NCTC10293_00307</name>
</gene>
<evidence type="ECO:0000313" key="2">
    <source>
        <dbReference type="Proteomes" id="UP000255279"/>
    </source>
</evidence>
<dbReference type="PROSITE" id="PS51257">
    <property type="entry name" value="PROKAR_LIPOPROTEIN"/>
    <property type="match status" value="1"/>
</dbReference>
<dbReference type="OrthoDB" id="195616at2"/>